<dbReference type="HAMAP" id="MF_01033">
    <property type="entry name" value="LeuB_type1"/>
    <property type="match status" value="1"/>
</dbReference>
<comment type="pathway">
    <text evidence="3 13 14">Amino-acid biosynthesis; L-leucine biosynthesis; L-leucine from 3-methyl-2-oxobutanoate: step 3/4.</text>
</comment>
<dbReference type="PANTHER" id="PTHR42979:SF1">
    <property type="entry name" value="3-ISOPROPYLMALATE DEHYDROGENASE"/>
    <property type="match status" value="1"/>
</dbReference>
<evidence type="ECO:0000256" key="14">
    <source>
        <dbReference type="RuleBase" id="RU004445"/>
    </source>
</evidence>
<keyword evidence="13" id="KW-0464">Manganese</keyword>
<keyword evidence="10 13" id="KW-0560">Oxidoreductase</keyword>
<evidence type="ECO:0000256" key="5">
    <source>
        <dbReference type="ARBA" id="ARBA00011738"/>
    </source>
</evidence>
<dbReference type="NCBIfam" id="TIGR00169">
    <property type="entry name" value="leuB"/>
    <property type="match status" value="1"/>
</dbReference>
<evidence type="ECO:0000256" key="2">
    <source>
        <dbReference type="ARBA" id="ARBA00001936"/>
    </source>
</evidence>
<evidence type="ECO:0000256" key="6">
    <source>
        <dbReference type="ARBA" id="ARBA00022430"/>
    </source>
</evidence>
<evidence type="ECO:0000259" key="15">
    <source>
        <dbReference type="SMART" id="SM01329"/>
    </source>
</evidence>
<evidence type="ECO:0000256" key="7">
    <source>
        <dbReference type="ARBA" id="ARBA00022605"/>
    </source>
</evidence>
<evidence type="ECO:0000256" key="4">
    <source>
        <dbReference type="ARBA" id="ARBA00008319"/>
    </source>
</evidence>
<name>A0ABT2K5K1_9RHOB</name>
<dbReference type="RefSeq" id="WP_260275666.1">
    <property type="nucleotide sequence ID" value="NZ_JANAVZ010000001.1"/>
</dbReference>
<feature type="binding site" evidence="13">
    <location>
        <position position="98"/>
    </location>
    <ligand>
        <name>substrate</name>
    </ligand>
</feature>
<keyword evidence="7 13" id="KW-0028">Amino-acid biosynthesis</keyword>
<evidence type="ECO:0000256" key="12">
    <source>
        <dbReference type="ARBA" id="ARBA00023304"/>
    </source>
</evidence>
<keyword evidence="8 13" id="KW-0479">Metal-binding</keyword>
<comment type="subcellular location">
    <subcellularLocation>
        <location evidence="13">Cytoplasm</location>
    </subcellularLocation>
</comment>
<keyword evidence="13" id="KW-0963">Cytoplasm</keyword>
<evidence type="ECO:0000256" key="1">
    <source>
        <dbReference type="ARBA" id="ARBA00000624"/>
    </source>
</evidence>
<accession>A0ABT2K5K1</accession>
<comment type="cofactor">
    <cofactor evidence="13 14">
        <name>Mg(2+)</name>
        <dbReference type="ChEBI" id="CHEBI:18420"/>
    </cofactor>
    <cofactor evidence="13 14">
        <name>Mn(2+)</name>
        <dbReference type="ChEBI" id="CHEBI:29035"/>
    </cofactor>
    <text evidence="13 14">Binds 1 Mg(2+) or Mn(2+) ion per subunit.</text>
</comment>
<evidence type="ECO:0000313" key="17">
    <source>
        <dbReference type="Proteomes" id="UP001320702"/>
    </source>
</evidence>
<feature type="binding site" evidence="13">
    <location>
        <begin position="78"/>
        <end position="91"/>
    </location>
    <ligand>
        <name>NAD(+)</name>
        <dbReference type="ChEBI" id="CHEBI:57540"/>
    </ligand>
</feature>
<keyword evidence="11 13" id="KW-0520">NAD</keyword>
<dbReference type="EC" id="1.1.1.85" evidence="13"/>
<gene>
    <name evidence="13 16" type="primary">leuB</name>
    <name evidence="16" type="ORF">MU516_02825</name>
</gene>
<feature type="binding site" evidence="13">
    <location>
        <position position="232"/>
    </location>
    <ligand>
        <name>substrate</name>
    </ligand>
</feature>
<dbReference type="InterPro" id="IPR004429">
    <property type="entry name" value="Isopropylmalate_DH"/>
</dbReference>
<sequence>MPDSYSLLILPGDGIGPEVMAEVAKVIDWFQDNRGMSFDVSHDLVGGSAYDEYGTPCADQTLARAQSVDAVLLGAVGGPKYDSLDFSVKPERGLLRLRKEMDLFANLRPAQCFDALADFSSLKREVVAGLDILIVRELTSGVYFGEPRGIHDDNNNPENEGGRVGINTQRYTSGEIRRVARSAFDLARQRGNKVCSMEKANVMESGILWREEVQWVHDNEYPDVELSHMYADNGAMQLVRNPRQFDVIVTDNLFGDVLSDAAAMLTGSLGMLPSASLGAKMANGRPKALYEPVHGSAPDIAGQGKANPIACILSFAMALRYSFDQGDAAAELEGAVERVLADGVRTADLMGPQGGTAVSTSQMGDRIIAALAAG</sequence>
<feature type="binding site" evidence="13">
    <location>
        <position position="260"/>
    </location>
    <ligand>
        <name>Mg(2+)</name>
        <dbReference type="ChEBI" id="CHEBI:18420"/>
    </ligand>
</feature>
<dbReference type="Pfam" id="PF00180">
    <property type="entry name" value="Iso_dh"/>
    <property type="match status" value="1"/>
</dbReference>
<comment type="cofactor">
    <cofactor evidence="2">
        <name>Mn(2+)</name>
        <dbReference type="ChEBI" id="CHEBI:29035"/>
    </cofactor>
</comment>
<keyword evidence="17" id="KW-1185">Reference proteome</keyword>
<evidence type="ECO:0000313" key="16">
    <source>
        <dbReference type="EMBL" id="MCT4331801.1"/>
    </source>
</evidence>
<dbReference type="Proteomes" id="UP001320702">
    <property type="component" value="Unassembled WGS sequence"/>
</dbReference>
<evidence type="ECO:0000256" key="10">
    <source>
        <dbReference type="ARBA" id="ARBA00023002"/>
    </source>
</evidence>
<dbReference type="PROSITE" id="PS00470">
    <property type="entry name" value="IDH_IMDH"/>
    <property type="match status" value="1"/>
</dbReference>
<dbReference type="SMART" id="SM01329">
    <property type="entry name" value="Iso_dh"/>
    <property type="match status" value="1"/>
</dbReference>
<dbReference type="InterPro" id="IPR019818">
    <property type="entry name" value="IsoCit/isopropylmalate_DH_CS"/>
</dbReference>
<comment type="similarity">
    <text evidence="4 13">Belongs to the isocitrate and isopropylmalate dehydrogenases family. LeuB type 1 subfamily.</text>
</comment>
<keyword evidence="12 13" id="KW-0100">Branched-chain amino acid biosynthesis</keyword>
<keyword evidence="9 13" id="KW-0460">Magnesium</keyword>
<feature type="binding site" evidence="13">
    <location>
        <position position="256"/>
    </location>
    <ligand>
        <name>Mg(2+)</name>
        <dbReference type="ChEBI" id="CHEBI:18420"/>
    </ligand>
</feature>
<evidence type="ECO:0000256" key="9">
    <source>
        <dbReference type="ARBA" id="ARBA00022842"/>
    </source>
</evidence>
<comment type="caution">
    <text evidence="16">The sequence shown here is derived from an EMBL/GenBank/DDBJ whole genome shotgun (WGS) entry which is preliminary data.</text>
</comment>
<evidence type="ECO:0000256" key="13">
    <source>
        <dbReference type="HAMAP-Rule" id="MF_01033"/>
    </source>
</evidence>
<reference evidence="16 17" key="1">
    <citation type="submission" date="2022-04" db="EMBL/GenBank/DDBJ databases">
        <title>Paracoccus sp. YLB-12 draft genome sequence.</title>
        <authorList>
            <person name="Yu L."/>
        </authorList>
    </citation>
    <scope>NUCLEOTIDE SEQUENCE [LARGE SCALE GENOMIC DNA]</scope>
    <source>
        <strain evidence="16 17">YLB-12</strain>
    </source>
</reference>
<dbReference type="EMBL" id="JANAVZ010000001">
    <property type="protein sequence ID" value="MCT4331801.1"/>
    <property type="molecule type" value="Genomic_DNA"/>
</dbReference>
<evidence type="ECO:0000256" key="3">
    <source>
        <dbReference type="ARBA" id="ARBA00004762"/>
    </source>
</evidence>
<dbReference type="Gene3D" id="3.40.718.10">
    <property type="entry name" value="Isopropylmalate Dehydrogenase"/>
    <property type="match status" value="1"/>
</dbReference>
<proteinExistence type="inferred from homology"/>
<dbReference type="GO" id="GO:0003862">
    <property type="term" value="F:3-isopropylmalate dehydrogenase activity"/>
    <property type="evidence" value="ECO:0007669"/>
    <property type="project" value="UniProtKB-EC"/>
</dbReference>
<keyword evidence="6 13" id="KW-0432">Leucine biosynthesis</keyword>
<feature type="binding site" evidence="13">
    <location>
        <begin position="295"/>
        <end position="307"/>
    </location>
    <ligand>
        <name>NAD(+)</name>
        <dbReference type="ChEBI" id="CHEBI:57540"/>
    </ligand>
</feature>
<feature type="site" description="Important for catalysis" evidence="13">
    <location>
        <position position="143"/>
    </location>
</feature>
<evidence type="ECO:0000256" key="11">
    <source>
        <dbReference type="ARBA" id="ARBA00023027"/>
    </source>
</evidence>
<dbReference type="PANTHER" id="PTHR42979">
    <property type="entry name" value="3-ISOPROPYLMALATE DEHYDROGENASE"/>
    <property type="match status" value="1"/>
</dbReference>
<feature type="binding site" evidence="13">
    <location>
        <position position="136"/>
    </location>
    <ligand>
        <name>substrate</name>
    </ligand>
</feature>
<organism evidence="16 17">
    <name type="scientific">Paracoccus maritimus</name>
    <dbReference type="NCBI Taxonomy" id="2933292"/>
    <lineage>
        <taxon>Bacteria</taxon>
        <taxon>Pseudomonadati</taxon>
        <taxon>Pseudomonadota</taxon>
        <taxon>Alphaproteobacteria</taxon>
        <taxon>Rhodobacterales</taxon>
        <taxon>Paracoccaceae</taxon>
        <taxon>Paracoccus</taxon>
    </lineage>
</organism>
<comment type="catalytic activity">
    <reaction evidence="1 13 14">
        <text>(2R,3S)-3-isopropylmalate + NAD(+) = 4-methyl-2-oxopentanoate + CO2 + NADH</text>
        <dbReference type="Rhea" id="RHEA:32271"/>
        <dbReference type="ChEBI" id="CHEBI:16526"/>
        <dbReference type="ChEBI" id="CHEBI:17865"/>
        <dbReference type="ChEBI" id="CHEBI:35121"/>
        <dbReference type="ChEBI" id="CHEBI:57540"/>
        <dbReference type="ChEBI" id="CHEBI:57945"/>
        <dbReference type="EC" id="1.1.1.85"/>
    </reaction>
</comment>
<evidence type="ECO:0000256" key="8">
    <source>
        <dbReference type="ARBA" id="ARBA00022723"/>
    </source>
</evidence>
<dbReference type="SUPFAM" id="SSF53659">
    <property type="entry name" value="Isocitrate/Isopropylmalate dehydrogenase-like"/>
    <property type="match status" value="1"/>
</dbReference>
<protein>
    <recommendedName>
        <fullName evidence="13">3-isopropylmalate dehydrogenase</fullName>
        <ecNumber evidence="13">1.1.1.85</ecNumber>
    </recommendedName>
    <alternativeName>
        <fullName evidence="13">3-IPM-DH</fullName>
    </alternativeName>
    <alternativeName>
        <fullName evidence="13">Beta-IPM dehydrogenase</fullName>
        <shortName evidence="13">IMDH</shortName>
    </alternativeName>
</protein>
<feature type="binding site" evidence="13">
    <location>
        <position position="232"/>
    </location>
    <ligand>
        <name>Mg(2+)</name>
        <dbReference type="ChEBI" id="CHEBI:18420"/>
    </ligand>
</feature>
<comment type="subunit">
    <text evidence="5 13 14">Homodimer.</text>
</comment>
<comment type="function">
    <text evidence="13 14">Catalyzes the oxidation of 3-carboxy-2-hydroxy-4-methylpentanoate (3-isopropylmalate) to 3-carboxy-4-methyl-2-oxopentanoate. The product decarboxylates to 4-methyl-2 oxopentanoate.</text>
</comment>
<feature type="domain" description="Isopropylmalate dehydrogenase-like" evidence="15">
    <location>
        <begin position="6"/>
        <end position="367"/>
    </location>
</feature>
<feature type="site" description="Important for catalysis" evidence="13">
    <location>
        <position position="199"/>
    </location>
</feature>
<feature type="binding site" evidence="13">
    <location>
        <position position="108"/>
    </location>
    <ligand>
        <name>substrate</name>
    </ligand>
</feature>
<dbReference type="InterPro" id="IPR024084">
    <property type="entry name" value="IsoPropMal-DH-like_dom"/>
</dbReference>